<organism evidence="3 4">
    <name type="scientific">Butyricimonas faecihominis</name>
    <dbReference type="NCBI Taxonomy" id="1472416"/>
    <lineage>
        <taxon>Bacteria</taxon>
        <taxon>Pseudomonadati</taxon>
        <taxon>Bacteroidota</taxon>
        <taxon>Bacteroidia</taxon>
        <taxon>Bacteroidales</taxon>
        <taxon>Odoribacteraceae</taxon>
        <taxon>Butyricimonas</taxon>
    </lineage>
</organism>
<dbReference type="Proteomes" id="UP000546007">
    <property type="component" value="Unassembled WGS sequence"/>
</dbReference>
<evidence type="ECO:0000313" key="3">
    <source>
        <dbReference type="EMBL" id="MBB4026097.1"/>
    </source>
</evidence>
<dbReference type="GeneID" id="93102496"/>
<dbReference type="AlphaFoldDB" id="A0A7W6HW82"/>
<dbReference type="SUPFAM" id="SSF52540">
    <property type="entry name" value="P-loop containing nucleoside triphosphate hydrolases"/>
    <property type="match status" value="1"/>
</dbReference>
<evidence type="ECO:0000259" key="2">
    <source>
        <dbReference type="Pfam" id="PF13635"/>
    </source>
</evidence>
<dbReference type="InterPro" id="IPR041682">
    <property type="entry name" value="AAA_14"/>
</dbReference>
<evidence type="ECO:0008006" key="5">
    <source>
        <dbReference type="Google" id="ProtNLM"/>
    </source>
</evidence>
<dbReference type="PANTHER" id="PTHR33295">
    <property type="entry name" value="ATPASE"/>
    <property type="match status" value="1"/>
</dbReference>
<comment type="caution">
    <text evidence="3">The sequence shown here is derived from an EMBL/GenBank/DDBJ whole genome shotgun (WGS) entry which is preliminary data.</text>
</comment>
<reference evidence="3 4" key="1">
    <citation type="submission" date="2020-08" db="EMBL/GenBank/DDBJ databases">
        <title>Genomic Encyclopedia of Type Strains, Phase IV (KMG-IV): sequencing the most valuable type-strain genomes for metagenomic binning, comparative biology and taxonomic classification.</title>
        <authorList>
            <person name="Goeker M."/>
        </authorList>
    </citation>
    <scope>NUCLEOTIDE SEQUENCE [LARGE SCALE GENOMIC DNA]</scope>
    <source>
        <strain evidence="3 4">DSM 105721</strain>
    </source>
</reference>
<evidence type="ECO:0000313" key="4">
    <source>
        <dbReference type="Proteomes" id="UP000546007"/>
    </source>
</evidence>
<dbReference type="Pfam" id="PF13173">
    <property type="entry name" value="AAA_14"/>
    <property type="match status" value="1"/>
</dbReference>
<accession>A0A7W6HW82</accession>
<dbReference type="EMBL" id="JACIES010000004">
    <property type="protein sequence ID" value="MBB4026097.1"/>
    <property type="molecule type" value="Genomic_DNA"/>
</dbReference>
<keyword evidence="4" id="KW-1185">Reference proteome</keyword>
<protein>
    <recommendedName>
        <fullName evidence="5">ATP-binding protein</fullName>
    </recommendedName>
</protein>
<gene>
    <name evidence="3" type="ORF">GGR14_001887</name>
</gene>
<proteinExistence type="predicted"/>
<feature type="domain" description="AAA" evidence="1">
    <location>
        <begin position="41"/>
        <end position="175"/>
    </location>
</feature>
<dbReference type="Pfam" id="PF13635">
    <property type="entry name" value="DUF4143"/>
    <property type="match status" value="1"/>
</dbReference>
<dbReference type="Gene3D" id="3.40.50.300">
    <property type="entry name" value="P-loop containing nucleotide triphosphate hydrolases"/>
    <property type="match status" value="1"/>
</dbReference>
<evidence type="ECO:0000259" key="1">
    <source>
        <dbReference type="Pfam" id="PF13173"/>
    </source>
</evidence>
<sequence>MNEKIALLRRYNFWGSDSIDLGYKRSTYVDNIAGYIGSKLIRVLVGQRRSGKSYILRQIAGELIDSGINPNNILFINKEFTDLEFLKNYKDLDEVIKAYKKELNPVGKIYIFIDEIQMIDGWEKVVNSYSQDYSESYELFISGSNSKMLSGELATLLSGRYISLEVFPFSYQEYLGITQQQCGRQSYSDYMSSGGLPELFMLNKPELKRNYVSAIKDTVLLRDIIQRYNVRDAKLLEDIFAFLVNNASNLVSIANIVNFFKSQGRKTSYDAVSNYIGYIEDAFLIHKCDRYNIKGKDIMSGNAKYYINDLAYKNYLYPGYGYGYGYLAENLVYLELKRTGYNVYVGSLRNKEVDFIAQKADRTIYLQSTYMLTDEATVEREYSALKAIDDNFEKVVISLDEITMPLNEGIRHIKAWELDKIL</sequence>
<feature type="domain" description="DUF4143" evidence="2">
    <location>
        <begin position="222"/>
        <end position="365"/>
    </location>
</feature>
<dbReference type="OrthoDB" id="9801840at2"/>
<name>A0A7W6HW82_9BACT</name>
<dbReference type="RefSeq" id="WP_124317396.1">
    <property type="nucleotide sequence ID" value="NZ_AP028155.1"/>
</dbReference>
<dbReference type="PANTHER" id="PTHR33295:SF20">
    <property type="entry name" value="ATPASE"/>
    <property type="match status" value="1"/>
</dbReference>
<dbReference type="InterPro" id="IPR025420">
    <property type="entry name" value="DUF4143"/>
</dbReference>
<dbReference type="InterPro" id="IPR027417">
    <property type="entry name" value="P-loop_NTPase"/>
</dbReference>